<comment type="caution">
    <text evidence="2">The sequence shown here is derived from an EMBL/GenBank/DDBJ whole genome shotgun (WGS) entry which is preliminary data.</text>
</comment>
<accession>A0A699IVS7</accession>
<protein>
    <submittedName>
        <fullName evidence="2">Uncharacterized protein</fullName>
    </submittedName>
</protein>
<proteinExistence type="predicted"/>
<reference evidence="2" key="1">
    <citation type="journal article" date="2019" name="Sci. Rep.">
        <title>Draft genome of Tanacetum cinerariifolium, the natural source of mosquito coil.</title>
        <authorList>
            <person name="Yamashiro T."/>
            <person name="Shiraishi A."/>
            <person name="Satake H."/>
            <person name="Nakayama K."/>
        </authorList>
    </citation>
    <scope>NUCLEOTIDE SEQUENCE</scope>
</reference>
<name>A0A699IVS7_TANCI</name>
<dbReference type="AlphaFoldDB" id="A0A699IVS7"/>
<evidence type="ECO:0000313" key="2">
    <source>
        <dbReference type="EMBL" id="GEZ90226.1"/>
    </source>
</evidence>
<gene>
    <name evidence="2" type="ORF">Tci_562199</name>
</gene>
<dbReference type="EMBL" id="BKCJ010339578">
    <property type="protein sequence ID" value="GEZ90226.1"/>
    <property type="molecule type" value="Genomic_DNA"/>
</dbReference>
<feature type="region of interest" description="Disordered" evidence="1">
    <location>
        <begin position="1"/>
        <end position="39"/>
    </location>
</feature>
<feature type="non-terminal residue" evidence="2">
    <location>
        <position position="89"/>
    </location>
</feature>
<organism evidence="2">
    <name type="scientific">Tanacetum cinerariifolium</name>
    <name type="common">Dalmatian daisy</name>
    <name type="synonym">Chrysanthemum cinerariifolium</name>
    <dbReference type="NCBI Taxonomy" id="118510"/>
    <lineage>
        <taxon>Eukaryota</taxon>
        <taxon>Viridiplantae</taxon>
        <taxon>Streptophyta</taxon>
        <taxon>Embryophyta</taxon>
        <taxon>Tracheophyta</taxon>
        <taxon>Spermatophyta</taxon>
        <taxon>Magnoliopsida</taxon>
        <taxon>eudicotyledons</taxon>
        <taxon>Gunneridae</taxon>
        <taxon>Pentapetalae</taxon>
        <taxon>asterids</taxon>
        <taxon>campanulids</taxon>
        <taxon>Asterales</taxon>
        <taxon>Asteraceae</taxon>
        <taxon>Asteroideae</taxon>
        <taxon>Anthemideae</taxon>
        <taxon>Anthemidinae</taxon>
        <taxon>Tanacetum</taxon>
    </lineage>
</organism>
<feature type="non-terminal residue" evidence="2">
    <location>
        <position position="1"/>
    </location>
</feature>
<evidence type="ECO:0000256" key="1">
    <source>
        <dbReference type="SAM" id="MobiDB-lite"/>
    </source>
</evidence>
<sequence>EVVSSFVDKTVAKDKQTPTPTQETPSAGNAPGKSSYANVTGKPIGEKLNFRTLFTPGGNGIDLVVSVESIKAISEGFVNVACGFFLGKR</sequence>
<feature type="compositionally biased region" description="Polar residues" evidence="1">
    <location>
        <begin position="17"/>
        <end position="27"/>
    </location>
</feature>